<dbReference type="Pfam" id="PF01266">
    <property type="entry name" value="DAO"/>
    <property type="match status" value="1"/>
</dbReference>
<dbReference type="Gene3D" id="3.30.9.10">
    <property type="entry name" value="D-Amino Acid Oxidase, subunit A, domain 2"/>
    <property type="match status" value="1"/>
</dbReference>
<evidence type="ECO:0000256" key="2">
    <source>
        <dbReference type="SAM" id="MobiDB-lite"/>
    </source>
</evidence>
<accession>A0A9P9WL63</accession>
<dbReference type="PANTHER" id="PTHR42877">
    <property type="entry name" value="L-ORNITHINE N(5)-MONOOXYGENASE-RELATED"/>
    <property type="match status" value="1"/>
</dbReference>
<gene>
    <name evidence="4" type="ORF">JX265_006776</name>
</gene>
<evidence type="ECO:0000256" key="1">
    <source>
        <dbReference type="ARBA" id="ARBA00010139"/>
    </source>
</evidence>
<name>A0A9P9WL63_9PEZI</name>
<dbReference type="InterPro" id="IPR036188">
    <property type="entry name" value="FAD/NAD-bd_sf"/>
</dbReference>
<dbReference type="Proteomes" id="UP000829685">
    <property type="component" value="Unassembled WGS sequence"/>
</dbReference>
<dbReference type="Pfam" id="PF13450">
    <property type="entry name" value="NAD_binding_8"/>
    <property type="match status" value="1"/>
</dbReference>
<sequence length="1009" mass="112899">MTVESTGNEPNARASRRIRCIIIGAGVSGILMAYKLKTYLKDNVDFRILEKNSDLGGTWFENRYPGKPRLSRIGIFVIERLISLGCACDVPSHVYQYSFAPNSEWSRFYANSPEIQQYLKDVCRHHDLTKYITYNAEVTDARWSEEDGIWAVKVGRDALGVFQCEILVNAGGILNNYKMPSIPVDLRDKRVAIIGAGASAVQVLPAIQSICKSVDVYIRTPSWICPPIGLPPGTLDNPSYTEDDMRRFREDPAHSLFVRKGMEAGFNSMFSAFRKGTPEQENMRQKYDAYMRELIKSTDLQAQLIPSFEVGCRRINPSAPYLVALQKPNVNPRFGNIVQIQRKGIVTAGSNDAEGKAELCPVDVIIAATGFDTSFRPRFPIVGRNGTNLQNLWESRPVSYMGTGVAGFPNYLTFLGPNTPISNGGLMGVLEATSDYFIRLITKFCRENVKAFDVTQEAQGDFSMHTQNYMKDMVWSGACRSWFKSEVDGHITALWPGSALHYIQTLAEDRFCDYSWTYRRNRFAYWQDGFSWIEQPDADALGLAFAEARREMPTLPRQGADWSFWLTEAQALPMRKAEAKDAPVLIVGAGVFGLSLAYELTAVRGYTNVTVLDRYTPPVPDGSSNDLSRVVRAEYTDKLYSQLAIEAITEWRTPAWRDHYHESGYVMMIPNADSEWVTKYRALRQHQTVRQPMNIFTPDQSESEIKRMYPSVTADLTGIMTLQNDHAGWAHAQGAIRALANRCTLAGVSFVTGPRGTVRSLETSGKQVTGVRTATGSIIQAKTVVLATGAWTNRLVPDMRQNILAVSQPLAYIQLSPEEAERLRTMPVMVNTATGLYCFPPDPVSHQLKVARHGFGYSNQVELEDGRVISSPKLVGNNAAVQDFLPADADRDLRAGALAFWPEFGNRPWAKTRMCWYNDTPKSDFMVDYHPDTKGLFFATGGSGHGFKFLPIIGRHIADVFEDKAGPLLREKWAVRRPTNGDPEPEMDGDGTRLGPRLRQLSRAEQAKL</sequence>
<reference evidence="4" key="1">
    <citation type="submission" date="2021-03" db="EMBL/GenBank/DDBJ databases">
        <title>Revisited historic fungal species revealed as producer of novel bioactive compounds through whole genome sequencing and comparative genomics.</title>
        <authorList>
            <person name="Vignolle G.A."/>
            <person name="Hochenegger N."/>
            <person name="Mach R.L."/>
            <person name="Mach-Aigner A.R."/>
            <person name="Javad Rahimi M."/>
            <person name="Salim K.A."/>
            <person name="Chan C.M."/>
            <person name="Lim L.B.L."/>
            <person name="Cai F."/>
            <person name="Druzhinina I.S."/>
            <person name="U'Ren J.M."/>
            <person name="Derntl C."/>
        </authorList>
    </citation>
    <scope>NUCLEOTIDE SEQUENCE</scope>
    <source>
        <strain evidence="4">TUCIM 5799</strain>
    </source>
</reference>
<dbReference type="InterPro" id="IPR006076">
    <property type="entry name" value="FAD-dep_OxRdtase"/>
</dbReference>
<feature type="domain" description="FAD dependent oxidoreductase" evidence="3">
    <location>
        <begin position="584"/>
        <end position="959"/>
    </location>
</feature>
<keyword evidence="5" id="KW-1185">Reference proteome</keyword>
<protein>
    <recommendedName>
        <fullName evidence="3">FAD dependent oxidoreductase domain-containing protein</fullName>
    </recommendedName>
</protein>
<comment type="similarity">
    <text evidence="1">Belongs to the FAD-binding monooxygenase family.</text>
</comment>
<proteinExistence type="inferred from homology"/>
<evidence type="ECO:0000259" key="3">
    <source>
        <dbReference type="Pfam" id="PF01266"/>
    </source>
</evidence>
<dbReference type="Gene3D" id="3.50.50.60">
    <property type="entry name" value="FAD/NAD(P)-binding domain"/>
    <property type="match status" value="3"/>
</dbReference>
<dbReference type="PANTHER" id="PTHR42877:SF8">
    <property type="entry name" value="MONOOXYGENASE"/>
    <property type="match status" value="1"/>
</dbReference>
<evidence type="ECO:0000313" key="4">
    <source>
        <dbReference type="EMBL" id="KAI1868797.1"/>
    </source>
</evidence>
<evidence type="ECO:0000313" key="5">
    <source>
        <dbReference type="Proteomes" id="UP000829685"/>
    </source>
</evidence>
<dbReference type="SUPFAM" id="SSF51905">
    <property type="entry name" value="FAD/NAD(P)-binding domain"/>
    <property type="match status" value="4"/>
</dbReference>
<dbReference type="InterPro" id="IPR051209">
    <property type="entry name" value="FAD-bind_Monooxygenase_sf"/>
</dbReference>
<dbReference type="EMBL" id="JAFIMR010000016">
    <property type="protein sequence ID" value="KAI1868797.1"/>
    <property type="molecule type" value="Genomic_DNA"/>
</dbReference>
<dbReference type="AlphaFoldDB" id="A0A9P9WL63"/>
<feature type="region of interest" description="Disordered" evidence="2">
    <location>
        <begin position="972"/>
        <end position="1009"/>
    </location>
</feature>
<comment type="caution">
    <text evidence="4">The sequence shown here is derived from an EMBL/GenBank/DDBJ whole genome shotgun (WGS) entry which is preliminary data.</text>
</comment>
<organism evidence="4 5">
    <name type="scientific">Neoarthrinium moseri</name>
    <dbReference type="NCBI Taxonomy" id="1658444"/>
    <lineage>
        <taxon>Eukaryota</taxon>
        <taxon>Fungi</taxon>
        <taxon>Dikarya</taxon>
        <taxon>Ascomycota</taxon>
        <taxon>Pezizomycotina</taxon>
        <taxon>Sordariomycetes</taxon>
        <taxon>Xylariomycetidae</taxon>
        <taxon>Amphisphaeriales</taxon>
        <taxon>Apiosporaceae</taxon>
        <taxon>Neoarthrinium</taxon>
    </lineage>
</organism>